<keyword evidence="4" id="KW-0249">Electron transport</keyword>
<protein>
    <submittedName>
        <fullName evidence="10">Cytochrome c family protein</fullName>
    </submittedName>
</protein>
<keyword evidence="11" id="KW-1185">Reference proteome</keyword>
<organism evidence="10 11">
    <name type="scientific">Pikeienuella piscinae</name>
    <dbReference type="NCBI Taxonomy" id="2748098"/>
    <lineage>
        <taxon>Bacteria</taxon>
        <taxon>Pseudomonadati</taxon>
        <taxon>Pseudomonadota</taxon>
        <taxon>Alphaproteobacteria</taxon>
        <taxon>Rhodobacterales</taxon>
        <taxon>Paracoccaceae</taxon>
        <taxon>Pikeienuella</taxon>
    </lineage>
</organism>
<dbReference type="PRINTS" id="PR00604">
    <property type="entry name" value="CYTCHRMECIAB"/>
</dbReference>
<feature type="domain" description="Cytochrome c" evidence="9">
    <location>
        <begin position="63"/>
        <end position="163"/>
    </location>
</feature>
<keyword evidence="8" id="KW-1133">Transmembrane helix</keyword>
<evidence type="ECO:0000256" key="4">
    <source>
        <dbReference type="ARBA" id="ARBA00022982"/>
    </source>
</evidence>
<feature type="region of interest" description="Disordered" evidence="7">
    <location>
        <begin position="161"/>
        <end position="207"/>
    </location>
</feature>
<evidence type="ECO:0000256" key="2">
    <source>
        <dbReference type="ARBA" id="ARBA00022617"/>
    </source>
</evidence>
<evidence type="ECO:0000313" key="10">
    <source>
        <dbReference type="EMBL" id="QIE54403.1"/>
    </source>
</evidence>
<feature type="compositionally biased region" description="Low complexity" evidence="7">
    <location>
        <begin position="174"/>
        <end position="196"/>
    </location>
</feature>
<dbReference type="RefSeq" id="WP_165094583.1">
    <property type="nucleotide sequence ID" value="NZ_CP049056.1"/>
</dbReference>
<evidence type="ECO:0000256" key="6">
    <source>
        <dbReference type="PROSITE-ProRule" id="PRU00433"/>
    </source>
</evidence>
<keyword evidence="3 6" id="KW-0479">Metal-binding</keyword>
<evidence type="ECO:0000256" key="7">
    <source>
        <dbReference type="SAM" id="MobiDB-lite"/>
    </source>
</evidence>
<evidence type="ECO:0000256" key="1">
    <source>
        <dbReference type="ARBA" id="ARBA00022448"/>
    </source>
</evidence>
<keyword evidence="8" id="KW-0472">Membrane</keyword>
<keyword evidence="2 6" id="KW-0349">Heme</keyword>
<evidence type="ECO:0000256" key="8">
    <source>
        <dbReference type="SAM" id="Phobius"/>
    </source>
</evidence>
<dbReference type="GO" id="GO:0009055">
    <property type="term" value="F:electron transfer activity"/>
    <property type="evidence" value="ECO:0007669"/>
    <property type="project" value="InterPro"/>
</dbReference>
<dbReference type="Proteomes" id="UP000503336">
    <property type="component" value="Chromosome"/>
</dbReference>
<dbReference type="KEGG" id="hdh:G5B40_02500"/>
<evidence type="ECO:0000256" key="3">
    <source>
        <dbReference type="ARBA" id="ARBA00022723"/>
    </source>
</evidence>
<dbReference type="InterPro" id="IPR036909">
    <property type="entry name" value="Cyt_c-like_dom_sf"/>
</dbReference>
<dbReference type="GO" id="GO:0046872">
    <property type="term" value="F:metal ion binding"/>
    <property type="evidence" value="ECO:0007669"/>
    <property type="project" value="UniProtKB-KW"/>
</dbReference>
<dbReference type="EMBL" id="CP049056">
    <property type="protein sequence ID" value="QIE54403.1"/>
    <property type="molecule type" value="Genomic_DNA"/>
</dbReference>
<dbReference type="InterPro" id="IPR002327">
    <property type="entry name" value="Cyt_c_1A/1B"/>
</dbReference>
<keyword evidence="5 6" id="KW-0408">Iron</keyword>
<keyword evidence="1" id="KW-0813">Transport</keyword>
<dbReference type="PANTHER" id="PTHR11961">
    <property type="entry name" value="CYTOCHROME C"/>
    <property type="match status" value="1"/>
</dbReference>
<dbReference type="InterPro" id="IPR009056">
    <property type="entry name" value="Cyt_c-like_dom"/>
</dbReference>
<reference evidence="10 11" key="1">
    <citation type="submission" date="2020-02" db="EMBL/GenBank/DDBJ databases">
        <title>complete genome sequence of Rhodobacteraceae bacterium.</title>
        <authorList>
            <person name="Park J."/>
            <person name="Kim Y.-S."/>
            <person name="Kim K.-H."/>
        </authorList>
    </citation>
    <scope>NUCLEOTIDE SEQUENCE [LARGE SCALE GENOMIC DNA]</scope>
    <source>
        <strain evidence="10 11">RR4-56</strain>
    </source>
</reference>
<dbReference type="Gene3D" id="1.10.760.10">
    <property type="entry name" value="Cytochrome c-like domain"/>
    <property type="match status" value="1"/>
</dbReference>
<dbReference type="SUPFAM" id="SSF46626">
    <property type="entry name" value="Cytochrome c"/>
    <property type="match status" value="1"/>
</dbReference>
<sequence length="207" mass="21716">MELNKVIGALCSTLLVFLGLGFFSELIFESHHHEELAFALAVEDSGGGGEEQALDIGAVFAAADPASGEKIFKKCQACHKLEDGANSTGPYLWGVVDRPIDAADGYDKYTGALLQMGEKWTPENLFHFLENPRKTAPGTAMSFAGLKKPEDRADLIAYLNEVDGTPEPLPQPQAETAGDATAPEGGAPAAEASPADAAEDDGAASHD</sequence>
<evidence type="ECO:0000259" key="9">
    <source>
        <dbReference type="PROSITE" id="PS51007"/>
    </source>
</evidence>
<gene>
    <name evidence="10" type="ORF">G5B40_02500</name>
</gene>
<dbReference type="Pfam" id="PF00034">
    <property type="entry name" value="Cytochrom_C"/>
    <property type="match status" value="1"/>
</dbReference>
<dbReference type="AlphaFoldDB" id="A0A7L5BU16"/>
<proteinExistence type="predicted"/>
<name>A0A7L5BU16_9RHOB</name>
<keyword evidence="8" id="KW-0812">Transmembrane</keyword>
<accession>A0A7L5BU16</accession>
<feature type="transmembrane region" description="Helical" evidence="8">
    <location>
        <begin position="6"/>
        <end position="28"/>
    </location>
</feature>
<dbReference type="PROSITE" id="PS51007">
    <property type="entry name" value="CYTC"/>
    <property type="match status" value="1"/>
</dbReference>
<evidence type="ECO:0000313" key="11">
    <source>
        <dbReference type="Proteomes" id="UP000503336"/>
    </source>
</evidence>
<evidence type="ECO:0000256" key="5">
    <source>
        <dbReference type="ARBA" id="ARBA00023004"/>
    </source>
</evidence>
<feature type="compositionally biased region" description="Acidic residues" evidence="7">
    <location>
        <begin position="197"/>
        <end position="207"/>
    </location>
</feature>
<dbReference type="GO" id="GO:0020037">
    <property type="term" value="F:heme binding"/>
    <property type="evidence" value="ECO:0007669"/>
    <property type="project" value="InterPro"/>
</dbReference>